<dbReference type="InterPro" id="IPR052374">
    <property type="entry name" value="SERAC1"/>
</dbReference>
<dbReference type="EMBL" id="JAAOAN010000455">
    <property type="protein sequence ID" value="KAF5706319.1"/>
    <property type="molecule type" value="Genomic_DNA"/>
</dbReference>
<evidence type="ECO:0000313" key="1">
    <source>
        <dbReference type="EMBL" id="KAF5706319.1"/>
    </source>
</evidence>
<name>A0A8H6D7C7_9HYPO</name>
<reference evidence="1 2" key="1">
    <citation type="submission" date="2020-05" db="EMBL/GenBank/DDBJ databases">
        <title>Identification and distribution of gene clusters putatively required for synthesis of sphingolipid metabolism inhibitors in phylogenetically diverse species of the filamentous fungus Fusarium.</title>
        <authorList>
            <person name="Kim H.-S."/>
            <person name="Busman M."/>
            <person name="Brown D.W."/>
            <person name="Divon H."/>
            <person name="Uhlig S."/>
            <person name="Proctor R.H."/>
        </authorList>
    </citation>
    <scope>NUCLEOTIDE SEQUENCE [LARGE SCALE GENOMIC DNA]</scope>
    <source>
        <strain evidence="1 2">NRRL 66235</strain>
    </source>
</reference>
<protein>
    <submittedName>
        <fullName evidence="1">Tetratricopeptide repeat domain-containing protein</fullName>
    </submittedName>
</protein>
<comment type="caution">
    <text evidence="1">The sequence shown here is derived from an EMBL/GenBank/DDBJ whole genome shotgun (WGS) entry which is preliminary data.</text>
</comment>
<accession>A0A8H6D7C7</accession>
<dbReference type="OrthoDB" id="6161812at2759"/>
<dbReference type="PANTHER" id="PTHR48182:SF3">
    <property type="entry name" value="DUF676 DOMAIN-CONTAINING PROTEIN"/>
    <property type="match status" value="1"/>
</dbReference>
<organism evidence="1 2">
    <name type="scientific">Fusarium mundagurra</name>
    <dbReference type="NCBI Taxonomy" id="1567541"/>
    <lineage>
        <taxon>Eukaryota</taxon>
        <taxon>Fungi</taxon>
        <taxon>Dikarya</taxon>
        <taxon>Ascomycota</taxon>
        <taxon>Pezizomycotina</taxon>
        <taxon>Sordariomycetes</taxon>
        <taxon>Hypocreomycetidae</taxon>
        <taxon>Hypocreales</taxon>
        <taxon>Nectriaceae</taxon>
        <taxon>Fusarium</taxon>
        <taxon>Fusarium fujikuroi species complex</taxon>
    </lineage>
</organism>
<dbReference type="AlphaFoldDB" id="A0A8H6D7C7"/>
<dbReference type="Proteomes" id="UP000544331">
    <property type="component" value="Unassembled WGS sequence"/>
</dbReference>
<gene>
    <name evidence="1" type="ORF">FMUND_11684</name>
</gene>
<sequence length="232" mass="26548">MTLLPTDRVQQPELDIVSIPALPTLSPQYKPREHNQWLRQVLSHQIPRARIMTFEYGFTTQGDHDTETISSWQMLLEQAIALVMGLTMRREGVEHRPIVFVCHSFGAFILKKALIIAKEQHQFRHILENTSCIVFLGCLHDENHPNVEELCIKCAAVELGAMKKAEPLRRPGDWHAITEVMERFRTLDAPFQVRGFFELKPTFAQPHRPCFSVAVLESIVTSLWLPQVASSS</sequence>
<dbReference type="PANTHER" id="PTHR48182">
    <property type="entry name" value="PROTEIN SERAC1"/>
    <property type="match status" value="1"/>
</dbReference>
<evidence type="ECO:0000313" key="2">
    <source>
        <dbReference type="Proteomes" id="UP000544331"/>
    </source>
</evidence>
<proteinExistence type="predicted"/>
<keyword evidence="2" id="KW-1185">Reference proteome</keyword>